<evidence type="ECO:0000256" key="17">
    <source>
        <dbReference type="SAM" id="Phobius"/>
    </source>
</evidence>
<feature type="transmembrane region" description="Helical" evidence="17">
    <location>
        <begin position="89"/>
        <end position="114"/>
    </location>
</feature>
<dbReference type="PANTHER" id="PTHR30598:SF3">
    <property type="entry name" value="RESPIRATORY NITRATE REDUCTASE 1 GAMMA CHAIN"/>
    <property type="match status" value="1"/>
</dbReference>
<evidence type="ECO:0000256" key="10">
    <source>
        <dbReference type="ARBA" id="ARBA00023002"/>
    </source>
</evidence>
<feature type="transmembrane region" description="Helical" evidence="17">
    <location>
        <begin position="6"/>
        <end position="26"/>
    </location>
</feature>
<feature type="binding site" description="axial binding residue" evidence="16">
    <location>
        <position position="56"/>
    </location>
    <ligand>
        <name>heme b</name>
        <dbReference type="ChEBI" id="CHEBI:60344"/>
        <label>1</label>
    </ligand>
    <ligandPart>
        <name>Fe</name>
        <dbReference type="ChEBI" id="CHEBI:18248"/>
    </ligandPart>
</feature>
<dbReference type="EMBL" id="LHZB01000067">
    <property type="protein sequence ID" value="KXV03275.1"/>
    <property type="molecule type" value="Genomic_DNA"/>
</dbReference>
<evidence type="ECO:0000256" key="14">
    <source>
        <dbReference type="ARBA" id="ARBA00048294"/>
    </source>
</evidence>
<evidence type="ECO:0000256" key="9">
    <source>
        <dbReference type="ARBA" id="ARBA00022989"/>
    </source>
</evidence>
<reference evidence="19 20" key="1">
    <citation type="submission" date="2015-06" db="EMBL/GenBank/DDBJ databases">
        <title>Improved classification and identification of acetic acid bacteria using matrix-assisted laser desorption/ionization time-of-flight mass spectrometry; Gluconobacter nephelii and Gluconobacter uchimurae are later heterotypic synonyms of Gluconobacter japonicus and Gluconobacter oxydans, respectively.</title>
        <authorList>
            <person name="Li L."/>
            <person name="Cleenwerck I."/>
            <person name="De Vuyst L."/>
            <person name="Vandamme P."/>
        </authorList>
    </citation>
    <scope>NUCLEOTIDE SEQUENCE [LARGE SCALE GENOMIC DNA]</scope>
    <source>
        <strain evidence="19 20">LMG 1764</strain>
    </source>
</reference>
<evidence type="ECO:0000313" key="20">
    <source>
        <dbReference type="Proteomes" id="UP000075573"/>
    </source>
</evidence>
<comment type="subcellular location">
    <subcellularLocation>
        <location evidence="1">Cell membrane</location>
        <topology evidence="1">Multi-pass membrane protein</topology>
    </subcellularLocation>
</comment>
<keyword evidence="5 16" id="KW-0349">Heme</keyword>
<protein>
    <recommendedName>
        <fullName evidence="2">nitrate reductase (quinone)</fullName>
        <ecNumber evidence="2">1.7.5.1</ecNumber>
    </recommendedName>
</protein>
<dbReference type="InterPro" id="IPR023234">
    <property type="entry name" value="NarG-like_domain"/>
</dbReference>
<dbReference type="GO" id="GO:0020037">
    <property type="term" value="F:heme binding"/>
    <property type="evidence" value="ECO:0007669"/>
    <property type="project" value="TreeGrafter"/>
</dbReference>
<evidence type="ECO:0000256" key="12">
    <source>
        <dbReference type="ARBA" id="ARBA00023063"/>
    </source>
</evidence>
<feature type="transmembrane region" description="Helical" evidence="17">
    <location>
        <begin position="47"/>
        <end position="69"/>
    </location>
</feature>
<dbReference type="InterPro" id="IPR036197">
    <property type="entry name" value="NarG-like_sf"/>
</dbReference>
<dbReference type="GO" id="GO:0160182">
    <property type="term" value="F:nitrate reductase (quinone) activity"/>
    <property type="evidence" value="ECO:0007669"/>
    <property type="project" value="UniProtKB-EC"/>
</dbReference>
<keyword evidence="12" id="KW-0534">Nitrate assimilation</keyword>
<evidence type="ECO:0000259" key="18">
    <source>
        <dbReference type="Pfam" id="PF02665"/>
    </source>
</evidence>
<evidence type="ECO:0000256" key="3">
    <source>
        <dbReference type="ARBA" id="ARBA00022448"/>
    </source>
</evidence>
<keyword evidence="8" id="KW-0249">Electron transport</keyword>
<keyword evidence="11 16" id="KW-0408">Iron</keyword>
<dbReference type="Pfam" id="PF02665">
    <property type="entry name" value="Nitrate_red_gam"/>
    <property type="match status" value="1"/>
</dbReference>
<dbReference type="SUPFAM" id="SSF103501">
    <property type="entry name" value="Respiratory nitrate reductase 1 gamma chain"/>
    <property type="match status" value="1"/>
</dbReference>
<dbReference type="NCBIfam" id="TIGR00351">
    <property type="entry name" value="narI"/>
    <property type="match status" value="1"/>
</dbReference>
<dbReference type="FunFam" id="1.20.950.20:FF:000001">
    <property type="entry name" value="Respiratory nitrate reductase subunit gamma"/>
    <property type="match status" value="1"/>
</dbReference>
<evidence type="ECO:0000256" key="8">
    <source>
        <dbReference type="ARBA" id="ARBA00022982"/>
    </source>
</evidence>
<dbReference type="EC" id="1.7.5.1" evidence="2"/>
<dbReference type="GO" id="GO:0046872">
    <property type="term" value="F:metal ion binding"/>
    <property type="evidence" value="ECO:0007669"/>
    <property type="project" value="UniProtKB-KW"/>
</dbReference>
<dbReference type="GO" id="GO:0009055">
    <property type="term" value="F:electron transfer activity"/>
    <property type="evidence" value="ECO:0007669"/>
    <property type="project" value="TreeGrafter"/>
</dbReference>
<feature type="binding site" description="axial binding residue" evidence="16">
    <location>
        <position position="66"/>
    </location>
    <ligand>
        <name>heme b</name>
        <dbReference type="ChEBI" id="CHEBI:60344"/>
        <label>2</label>
    </ligand>
    <ligandPart>
        <name>Fe</name>
        <dbReference type="ChEBI" id="CHEBI:18248"/>
    </ligandPart>
</feature>
<comment type="caution">
    <text evidence="19">The sequence shown here is derived from an EMBL/GenBank/DDBJ whole genome shotgun (WGS) entry which is preliminary data.</text>
</comment>
<evidence type="ECO:0000256" key="7">
    <source>
        <dbReference type="ARBA" id="ARBA00022723"/>
    </source>
</evidence>
<dbReference type="Proteomes" id="UP000075573">
    <property type="component" value="Unassembled WGS sequence"/>
</dbReference>
<evidence type="ECO:0000256" key="2">
    <source>
        <dbReference type="ARBA" id="ARBA00012500"/>
    </source>
</evidence>
<feature type="domain" description="NarG-like" evidence="18">
    <location>
        <begin position="6"/>
        <end position="225"/>
    </location>
</feature>
<evidence type="ECO:0000256" key="16">
    <source>
        <dbReference type="PIRSR" id="PIRSR603816-1"/>
    </source>
</evidence>
<evidence type="ECO:0000313" key="19">
    <source>
        <dbReference type="EMBL" id="KXV03275.1"/>
    </source>
</evidence>
<keyword evidence="4" id="KW-1003">Cell membrane</keyword>
<evidence type="ECO:0000256" key="5">
    <source>
        <dbReference type="ARBA" id="ARBA00022617"/>
    </source>
</evidence>
<dbReference type="GO" id="GO:0042128">
    <property type="term" value="P:nitrate assimilation"/>
    <property type="evidence" value="ECO:0007669"/>
    <property type="project" value="UniProtKB-KW"/>
</dbReference>
<feature type="transmembrane region" description="Helical" evidence="17">
    <location>
        <begin position="126"/>
        <end position="145"/>
    </location>
</feature>
<evidence type="ECO:0000256" key="15">
    <source>
        <dbReference type="ARBA" id="ARBA00063882"/>
    </source>
</evidence>
<name>A0A149R148_9PROT</name>
<dbReference type="Gene3D" id="1.20.950.20">
    <property type="entry name" value="Transmembrane di-heme cytochromes, Chain C"/>
    <property type="match status" value="1"/>
</dbReference>
<feature type="binding site" description="axial binding residue" evidence="16">
    <location>
        <position position="206"/>
    </location>
    <ligand>
        <name>heme b</name>
        <dbReference type="ChEBI" id="CHEBI:60344"/>
        <label>1</label>
    </ligand>
    <ligandPart>
        <name>Fe</name>
        <dbReference type="ChEBI" id="CHEBI:18248"/>
    </ligandPart>
</feature>
<keyword evidence="9 17" id="KW-1133">Transmembrane helix</keyword>
<proteinExistence type="predicted"/>
<keyword evidence="7" id="KW-0479">Metal-binding</keyword>
<keyword evidence="3" id="KW-0813">Transport</keyword>
<accession>A0A149R148</accession>
<dbReference type="InterPro" id="IPR051936">
    <property type="entry name" value="Heme-iron_electron_transfer"/>
</dbReference>
<dbReference type="AlphaFoldDB" id="A0A149R148"/>
<evidence type="ECO:0000256" key="6">
    <source>
        <dbReference type="ARBA" id="ARBA00022692"/>
    </source>
</evidence>
<gene>
    <name evidence="19" type="ORF">AD929_00945</name>
</gene>
<evidence type="ECO:0000256" key="1">
    <source>
        <dbReference type="ARBA" id="ARBA00004651"/>
    </source>
</evidence>
<dbReference type="RefSeq" id="WP_062493570.1">
    <property type="nucleotide sequence ID" value="NZ_LHZB01000067.1"/>
</dbReference>
<comment type="subunit">
    <text evidence="15">Dimer of heterotrimers each composed of an alpha, a beta and a gamma chain. Alpha and beta are catalytic chains; gamma chains are involved in binding the enzyme complex to the cytoplasmic membrane.</text>
</comment>
<sequence length="234" mass="26635">MNWVEYFLFQIYPYLCLSVFVIGCWARFDRSQFSWRAESSEFLERKTLKWASNSFHVGVLGLMMGHAAGLLTPPQLIEMLGLSAHAHQLLAIGAGSVFAVFAAVGGAGLIYRRVFNKRVKATSRPTDLFILLFVYAQLWLGILGLPHSMMHSDGHTMEILGEWCRGVLTFRSDLPNLLTTIPWVYKLHLVTGMTLFLLTPFTRLVHVISAPIWYVFRPGWQIVRQNHHVANDET</sequence>
<keyword evidence="10" id="KW-0560">Oxidoreductase</keyword>
<feature type="binding site" description="axial binding residue" evidence="16">
    <location>
        <position position="188"/>
    </location>
    <ligand>
        <name>heme b</name>
        <dbReference type="ChEBI" id="CHEBI:60344"/>
        <label>1</label>
    </ligand>
    <ligandPart>
        <name>Fe</name>
        <dbReference type="ChEBI" id="CHEBI:18248"/>
    </ligandPart>
</feature>
<dbReference type="GO" id="GO:0019645">
    <property type="term" value="P:anaerobic electron transport chain"/>
    <property type="evidence" value="ECO:0007669"/>
    <property type="project" value="TreeGrafter"/>
</dbReference>
<organism evidence="19 20">
    <name type="scientific">Gluconobacter potus</name>
    <dbReference type="NCBI Taxonomy" id="2724927"/>
    <lineage>
        <taxon>Bacteria</taxon>
        <taxon>Pseudomonadati</taxon>
        <taxon>Pseudomonadota</taxon>
        <taxon>Alphaproteobacteria</taxon>
        <taxon>Acetobacterales</taxon>
        <taxon>Acetobacteraceae</taxon>
        <taxon>Gluconobacter</taxon>
    </lineage>
</organism>
<feature type="transmembrane region" description="Helical" evidence="17">
    <location>
        <begin position="195"/>
        <end position="216"/>
    </location>
</feature>
<keyword evidence="6 17" id="KW-0812">Transmembrane</keyword>
<evidence type="ECO:0000256" key="4">
    <source>
        <dbReference type="ARBA" id="ARBA00022475"/>
    </source>
</evidence>
<dbReference type="PATRIC" id="fig|442.7.peg.3520"/>
<dbReference type="GO" id="GO:0009325">
    <property type="term" value="C:nitrate reductase complex"/>
    <property type="evidence" value="ECO:0007669"/>
    <property type="project" value="InterPro"/>
</dbReference>
<dbReference type="PANTHER" id="PTHR30598">
    <property type="entry name" value="NITRATE REDUCTASE PRIVATE CHAPERONE, REDOX ENZYME MATURATION PROTEIN REMP FAMILY"/>
    <property type="match status" value="1"/>
</dbReference>
<dbReference type="GO" id="GO:0005886">
    <property type="term" value="C:plasma membrane"/>
    <property type="evidence" value="ECO:0007669"/>
    <property type="project" value="UniProtKB-SubCell"/>
</dbReference>
<evidence type="ECO:0000256" key="13">
    <source>
        <dbReference type="ARBA" id="ARBA00023136"/>
    </source>
</evidence>
<keyword evidence="13 17" id="KW-0472">Membrane</keyword>
<dbReference type="InterPro" id="IPR003816">
    <property type="entry name" value="Nitrate_red_gam"/>
</dbReference>
<comment type="catalytic activity">
    <reaction evidence="14">
        <text>nitrate + a quinol = a quinone + nitrite + H2O</text>
        <dbReference type="Rhea" id="RHEA:56144"/>
        <dbReference type="ChEBI" id="CHEBI:15377"/>
        <dbReference type="ChEBI" id="CHEBI:16301"/>
        <dbReference type="ChEBI" id="CHEBI:17632"/>
        <dbReference type="ChEBI" id="CHEBI:24646"/>
        <dbReference type="ChEBI" id="CHEBI:132124"/>
        <dbReference type="EC" id="1.7.5.1"/>
    </reaction>
</comment>
<evidence type="ECO:0000256" key="11">
    <source>
        <dbReference type="ARBA" id="ARBA00023004"/>
    </source>
</evidence>